<name>A0A9R1UYI8_LACSA</name>
<gene>
    <name evidence="2" type="ORF">LSAT_V11C700379720</name>
</gene>
<dbReference type="EMBL" id="NBSK02000007">
    <property type="protein sequence ID" value="KAJ0196355.1"/>
    <property type="molecule type" value="Genomic_DNA"/>
</dbReference>
<dbReference type="InterPro" id="IPR015943">
    <property type="entry name" value="WD40/YVTN_repeat-like_dom_sf"/>
</dbReference>
<dbReference type="Gene3D" id="2.130.10.10">
    <property type="entry name" value="YVTN repeat-like/Quinoprotein amine dehydrogenase"/>
    <property type="match status" value="1"/>
</dbReference>
<dbReference type="Pfam" id="PF03178">
    <property type="entry name" value="CPSF_A"/>
    <property type="match status" value="1"/>
</dbReference>
<sequence length="91" mass="10036">MPLKRAVVYAQSYDQEVYSKEMKGVISALASIQGYLLVALGPKVILHKWIGSELSGVAFFDAPPLYVTIGALQPEVSFLFCTSQNSLIKWL</sequence>
<protein>
    <recommendedName>
        <fullName evidence="1">RSE1/DDB1/CPSF1 C-terminal domain-containing protein</fullName>
    </recommendedName>
</protein>
<keyword evidence="3" id="KW-1185">Reference proteome</keyword>
<reference evidence="2 3" key="1">
    <citation type="journal article" date="2017" name="Nat. Commun.">
        <title>Genome assembly with in vitro proximity ligation data and whole-genome triplication in lettuce.</title>
        <authorList>
            <person name="Reyes-Chin-Wo S."/>
            <person name="Wang Z."/>
            <person name="Yang X."/>
            <person name="Kozik A."/>
            <person name="Arikit S."/>
            <person name="Song C."/>
            <person name="Xia L."/>
            <person name="Froenicke L."/>
            <person name="Lavelle D.O."/>
            <person name="Truco M.J."/>
            <person name="Xia R."/>
            <person name="Zhu S."/>
            <person name="Xu C."/>
            <person name="Xu H."/>
            <person name="Xu X."/>
            <person name="Cox K."/>
            <person name="Korf I."/>
            <person name="Meyers B.C."/>
            <person name="Michelmore R.W."/>
        </authorList>
    </citation>
    <scope>NUCLEOTIDE SEQUENCE [LARGE SCALE GENOMIC DNA]</scope>
    <source>
        <strain evidence="3">cv. Salinas</strain>
        <tissue evidence="2">Seedlings</tissue>
    </source>
</reference>
<evidence type="ECO:0000313" key="2">
    <source>
        <dbReference type="EMBL" id="KAJ0196355.1"/>
    </source>
</evidence>
<evidence type="ECO:0000259" key="1">
    <source>
        <dbReference type="Pfam" id="PF03178"/>
    </source>
</evidence>
<comment type="caution">
    <text evidence="2">The sequence shown here is derived from an EMBL/GenBank/DDBJ whole genome shotgun (WGS) entry which is preliminary data.</text>
</comment>
<dbReference type="Proteomes" id="UP000235145">
    <property type="component" value="Unassembled WGS sequence"/>
</dbReference>
<accession>A0A9R1UYI8</accession>
<dbReference type="AlphaFoldDB" id="A0A9R1UYI8"/>
<feature type="domain" description="RSE1/DDB1/CPSF1 C-terminal" evidence="1">
    <location>
        <begin position="16"/>
        <end position="68"/>
    </location>
</feature>
<dbReference type="InterPro" id="IPR004871">
    <property type="entry name" value="RSE1/DDB1/CPSF1_C"/>
</dbReference>
<proteinExistence type="predicted"/>
<organism evidence="2 3">
    <name type="scientific">Lactuca sativa</name>
    <name type="common">Garden lettuce</name>
    <dbReference type="NCBI Taxonomy" id="4236"/>
    <lineage>
        <taxon>Eukaryota</taxon>
        <taxon>Viridiplantae</taxon>
        <taxon>Streptophyta</taxon>
        <taxon>Embryophyta</taxon>
        <taxon>Tracheophyta</taxon>
        <taxon>Spermatophyta</taxon>
        <taxon>Magnoliopsida</taxon>
        <taxon>eudicotyledons</taxon>
        <taxon>Gunneridae</taxon>
        <taxon>Pentapetalae</taxon>
        <taxon>asterids</taxon>
        <taxon>campanulids</taxon>
        <taxon>Asterales</taxon>
        <taxon>Asteraceae</taxon>
        <taxon>Cichorioideae</taxon>
        <taxon>Cichorieae</taxon>
        <taxon>Lactucinae</taxon>
        <taxon>Lactuca</taxon>
    </lineage>
</organism>
<dbReference type="GO" id="GO:0003676">
    <property type="term" value="F:nucleic acid binding"/>
    <property type="evidence" value="ECO:0007669"/>
    <property type="project" value="InterPro"/>
</dbReference>
<dbReference type="GO" id="GO:0005634">
    <property type="term" value="C:nucleus"/>
    <property type="evidence" value="ECO:0007669"/>
    <property type="project" value="InterPro"/>
</dbReference>
<evidence type="ECO:0000313" key="3">
    <source>
        <dbReference type="Proteomes" id="UP000235145"/>
    </source>
</evidence>